<feature type="transmembrane region" description="Helical" evidence="6">
    <location>
        <begin position="253"/>
        <end position="275"/>
    </location>
</feature>
<dbReference type="EMBL" id="FWFR01000001">
    <property type="protein sequence ID" value="SLN26961.1"/>
    <property type="molecule type" value="Genomic_DNA"/>
</dbReference>
<dbReference type="InterPro" id="IPR043428">
    <property type="entry name" value="LivM-like"/>
</dbReference>
<dbReference type="GO" id="GO:0005886">
    <property type="term" value="C:plasma membrane"/>
    <property type="evidence" value="ECO:0007669"/>
    <property type="project" value="UniProtKB-SubCell"/>
</dbReference>
<dbReference type="PANTHER" id="PTHR30482">
    <property type="entry name" value="HIGH-AFFINITY BRANCHED-CHAIN AMINO ACID TRANSPORT SYSTEM PERMEASE"/>
    <property type="match status" value="1"/>
</dbReference>
<keyword evidence="4 6" id="KW-1133">Transmembrane helix</keyword>
<feature type="transmembrane region" description="Helical" evidence="6">
    <location>
        <begin position="165"/>
        <end position="185"/>
    </location>
</feature>
<keyword evidence="2" id="KW-1003">Cell membrane</keyword>
<evidence type="ECO:0000313" key="7">
    <source>
        <dbReference type="EMBL" id="SLN26961.1"/>
    </source>
</evidence>
<sequence length="326" mass="34291">MRRPSSPLTVAVWAVLALCPLVVDDWNLGLLAQLMIYGIFAMSLSFIWGQGGLLCFGQALFFGLGAYAMALTTKGLLPGVPASALVGFLLALALPGTVAFLLGLALFRGRGLVGPYFGIVTLAAAVIAERLAVNWNYIGGFNGLLDIPPLTFGSGDGAIEIFEPLPIFLIVFGAALVVYLLLLGLERSPFGTVLRGIRDNEMRAAFMGYDVARYKAASFAVAAAVAGFAGALFAIQFAFVSPAILGFALSTEVLIWVALGGKEVLLAAFLGALVVKSVENVLSDALGQYWLLVLGILFILSVVLLPRGLLAPVFRLRLPRGLRGGG</sequence>
<keyword evidence="8" id="KW-1185">Reference proteome</keyword>
<evidence type="ECO:0000256" key="4">
    <source>
        <dbReference type="ARBA" id="ARBA00022989"/>
    </source>
</evidence>
<dbReference type="Pfam" id="PF02653">
    <property type="entry name" value="BPD_transp_2"/>
    <property type="match status" value="1"/>
</dbReference>
<evidence type="ECO:0000256" key="3">
    <source>
        <dbReference type="ARBA" id="ARBA00022692"/>
    </source>
</evidence>
<evidence type="ECO:0000256" key="2">
    <source>
        <dbReference type="ARBA" id="ARBA00022475"/>
    </source>
</evidence>
<keyword evidence="3 6" id="KW-0812">Transmembrane</keyword>
<dbReference type="InterPro" id="IPR001851">
    <property type="entry name" value="ABC_transp_permease"/>
</dbReference>
<feature type="transmembrane region" description="Helical" evidence="6">
    <location>
        <begin position="34"/>
        <end position="64"/>
    </location>
</feature>
<feature type="transmembrane region" description="Helical" evidence="6">
    <location>
        <begin position="85"/>
        <end position="107"/>
    </location>
</feature>
<dbReference type="AlphaFoldDB" id="A0A1Y5RWQ6"/>
<dbReference type="Proteomes" id="UP000193200">
    <property type="component" value="Unassembled WGS sequence"/>
</dbReference>
<dbReference type="OrthoDB" id="9804361at2"/>
<accession>A0A1Y5RWQ6</accession>
<gene>
    <name evidence="7" type="ORF">OCH7691_00868</name>
</gene>
<protein>
    <submittedName>
        <fullName evidence="7">Leucine/isoleucine/valine transporter permease subunit</fullName>
    </submittedName>
</protein>
<dbReference type="RefSeq" id="WP_085882155.1">
    <property type="nucleotide sequence ID" value="NZ_FWFR01000001.1"/>
</dbReference>
<comment type="subcellular location">
    <subcellularLocation>
        <location evidence="1">Cell membrane</location>
        <topology evidence="1">Multi-pass membrane protein</topology>
    </subcellularLocation>
</comment>
<dbReference type="GO" id="GO:0015658">
    <property type="term" value="F:branched-chain amino acid transmembrane transporter activity"/>
    <property type="evidence" value="ECO:0007669"/>
    <property type="project" value="InterPro"/>
</dbReference>
<name>A0A1Y5RWQ6_9PROT</name>
<reference evidence="7 8" key="1">
    <citation type="submission" date="2017-03" db="EMBL/GenBank/DDBJ databases">
        <authorList>
            <person name="Afonso C.L."/>
            <person name="Miller P.J."/>
            <person name="Scott M.A."/>
            <person name="Spackman E."/>
            <person name="Goraichik I."/>
            <person name="Dimitrov K.M."/>
            <person name="Suarez D.L."/>
            <person name="Swayne D.E."/>
        </authorList>
    </citation>
    <scope>NUCLEOTIDE SEQUENCE [LARGE SCALE GENOMIC DNA]</scope>
    <source>
        <strain evidence="7 8">CECT 7691</strain>
    </source>
</reference>
<feature type="transmembrane region" description="Helical" evidence="6">
    <location>
        <begin position="287"/>
        <end position="310"/>
    </location>
</feature>
<evidence type="ECO:0000256" key="1">
    <source>
        <dbReference type="ARBA" id="ARBA00004651"/>
    </source>
</evidence>
<dbReference type="CDD" id="cd06581">
    <property type="entry name" value="TM_PBP1_LivM_like"/>
    <property type="match status" value="1"/>
</dbReference>
<proteinExistence type="predicted"/>
<feature type="transmembrane region" description="Helical" evidence="6">
    <location>
        <begin position="113"/>
        <end position="133"/>
    </location>
</feature>
<evidence type="ECO:0000256" key="6">
    <source>
        <dbReference type="SAM" id="Phobius"/>
    </source>
</evidence>
<keyword evidence="5 6" id="KW-0472">Membrane</keyword>
<feature type="transmembrane region" description="Helical" evidence="6">
    <location>
        <begin position="216"/>
        <end position="241"/>
    </location>
</feature>
<dbReference type="InParanoid" id="A0A1Y5RWQ6"/>
<evidence type="ECO:0000313" key="8">
    <source>
        <dbReference type="Proteomes" id="UP000193200"/>
    </source>
</evidence>
<evidence type="ECO:0000256" key="5">
    <source>
        <dbReference type="ARBA" id="ARBA00023136"/>
    </source>
</evidence>
<organism evidence="7 8">
    <name type="scientific">Oceanibacterium hippocampi</name>
    <dbReference type="NCBI Taxonomy" id="745714"/>
    <lineage>
        <taxon>Bacteria</taxon>
        <taxon>Pseudomonadati</taxon>
        <taxon>Pseudomonadota</taxon>
        <taxon>Alphaproteobacteria</taxon>
        <taxon>Sneathiellales</taxon>
        <taxon>Sneathiellaceae</taxon>
        <taxon>Oceanibacterium</taxon>
    </lineage>
</organism>
<dbReference type="PANTHER" id="PTHR30482:SF17">
    <property type="entry name" value="ABC TRANSPORTER ATP-BINDING PROTEIN"/>
    <property type="match status" value="1"/>
</dbReference>